<feature type="transmembrane region" description="Helical" evidence="6">
    <location>
        <begin position="1994"/>
        <end position="2019"/>
    </location>
</feature>
<dbReference type="PANTHER" id="PTHR12011:SF347">
    <property type="entry name" value="FI21270P1-RELATED"/>
    <property type="match status" value="1"/>
</dbReference>
<keyword evidence="10" id="KW-1185">Reference proteome</keyword>
<proteinExistence type="predicted"/>
<dbReference type="Pfam" id="PF01825">
    <property type="entry name" value="GPS"/>
    <property type="match status" value="1"/>
</dbReference>
<comment type="subcellular location">
    <subcellularLocation>
        <location evidence="1">Membrane</location>
        <topology evidence="1">Multi-pass membrane protein</topology>
    </subcellularLocation>
</comment>
<dbReference type="PROSITE" id="PS50221">
    <property type="entry name" value="GAIN_B"/>
    <property type="match status" value="1"/>
</dbReference>
<keyword evidence="2 6" id="KW-0812">Transmembrane</keyword>
<dbReference type="SMART" id="SM00303">
    <property type="entry name" value="GPS"/>
    <property type="match status" value="1"/>
</dbReference>
<evidence type="ECO:0000313" key="9">
    <source>
        <dbReference type="EMBL" id="KAA3680452.1"/>
    </source>
</evidence>
<feature type="transmembrane region" description="Helical" evidence="6">
    <location>
        <begin position="2066"/>
        <end position="2089"/>
    </location>
</feature>
<dbReference type="SUPFAM" id="SSF49899">
    <property type="entry name" value="Concanavalin A-like lectins/glucanases"/>
    <property type="match status" value="2"/>
</dbReference>
<evidence type="ECO:0008006" key="11">
    <source>
        <dbReference type="Google" id="ProtNLM"/>
    </source>
</evidence>
<keyword evidence="5" id="KW-1015">Disulfide bond</keyword>
<dbReference type="Gene3D" id="2.60.120.200">
    <property type="match status" value="2"/>
</dbReference>
<dbReference type="InterPro" id="IPR017981">
    <property type="entry name" value="GPCR_2-like_7TM"/>
</dbReference>
<accession>A0A5J4NYR9</accession>
<dbReference type="InterPro" id="IPR000832">
    <property type="entry name" value="GPCR_2_secretin-like"/>
</dbReference>
<dbReference type="GO" id="GO:0004930">
    <property type="term" value="F:G protein-coupled receptor activity"/>
    <property type="evidence" value="ECO:0007669"/>
    <property type="project" value="InterPro"/>
</dbReference>
<evidence type="ECO:0000259" key="7">
    <source>
        <dbReference type="PROSITE" id="PS50221"/>
    </source>
</evidence>
<dbReference type="InterPro" id="IPR046338">
    <property type="entry name" value="GAIN_dom_sf"/>
</dbReference>
<evidence type="ECO:0000259" key="8">
    <source>
        <dbReference type="PROSITE" id="PS50261"/>
    </source>
</evidence>
<feature type="transmembrane region" description="Helical" evidence="6">
    <location>
        <begin position="2136"/>
        <end position="2162"/>
    </location>
</feature>
<dbReference type="PANTHER" id="PTHR12011">
    <property type="entry name" value="ADHESION G-PROTEIN COUPLED RECEPTOR"/>
    <property type="match status" value="1"/>
</dbReference>
<name>A0A5J4NYR9_9TREM</name>
<feature type="transmembrane region" description="Helical" evidence="6">
    <location>
        <begin position="2183"/>
        <end position="2201"/>
    </location>
</feature>
<comment type="caution">
    <text evidence="9">The sequence shown here is derived from an EMBL/GenBank/DDBJ whole genome shotgun (WGS) entry which is preliminary data.</text>
</comment>
<evidence type="ECO:0000256" key="3">
    <source>
        <dbReference type="ARBA" id="ARBA00022989"/>
    </source>
</evidence>
<feature type="transmembrane region" description="Helical" evidence="6">
    <location>
        <begin position="2207"/>
        <end position="2227"/>
    </location>
</feature>
<dbReference type="GO" id="GO:0007166">
    <property type="term" value="P:cell surface receptor signaling pathway"/>
    <property type="evidence" value="ECO:0007669"/>
    <property type="project" value="InterPro"/>
</dbReference>
<feature type="transmembrane region" description="Helical" evidence="6">
    <location>
        <begin position="2026"/>
        <end position="2046"/>
    </location>
</feature>
<evidence type="ECO:0000256" key="6">
    <source>
        <dbReference type="SAM" id="Phobius"/>
    </source>
</evidence>
<feature type="transmembrane region" description="Helical" evidence="6">
    <location>
        <begin position="2096"/>
        <end position="2116"/>
    </location>
</feature>
<evidence type="ECO:0000256" key="1">
    <source>
        <dbReference type="ARBA" id="ARBA00004141"/>
    </source>
</evidence>
<protein>
    <recommendedName>
        <fullName evidence="11">GPS domain-containing protein</fullName>
    </recommendedName>
</protein>
<dbReference type="InterPro" id="IPR013320">
    <property type="entry name" value="ConA-like_dom_sf"/>
</dbReference>
<evidence type="ECO:0000256" key="5">
    <source>
        <dbReference type="ARBA" id="ARBA00023157"/>
    </source>
</evidence>
<dbReference type="Pfam" id="PF00002">
    <property type="entry name" value="7tm_2"/>
    <property type="match status" value="1"/>
</dbReference>
<organism evidence="9 10">
    <name type="scientific">Paragonimus westermani</name>
    <dbReference type="NCBI Taxonomy" id="34504"/>
    <lineage>
        <taxon>Eukaryota</taxon>
        <taxon>Metazoa</taxon>
        <taxon>Spiralia</taxon>
        <taxon>Lophotrochozoa</taxon>
        <taxon>Platyhelminthes</taxon>
        <taxon>Trematoda</taxon>
        <taxon>Digenea</taxon>
        <taxon>Plagiorchiida</taxon>
        <taxon>Troglotremata</taxon>
        <taxon>Troglotrematidae</taxon>
        <taxon>Paragonimus</taxon>
    </lineage>
</organism>
<dbReference type="InterPro" id="IPR000203">
    <property type="entry name" value="GPS"/>
</dbReference>
<keyword evidence="4 6" id="KW-0472">Membrane</keyword>
<dbReference type="PROSITE" id="PS50261">
    <property type="entry name" value="G_PROTEIN_RECEP_F2_4"/>
    <property type="match status" value="1"/>
</dbReference>
<dbReference type="InterPro" id="IPR057244">
    <property type="entry name" value="GAIN_B"/>
</dbReference>
<reference evidence="9 10" key="1">
    <citation type="journal article" date="2019" name="Gigascience">
        <title>Whole-genome sequence of the oriental lung fluke Paragonimus westermani.</title>
        <authorList>
            <person name="Oey H."/>
            <person name="Zakrzewski M."/>
            <person name="Narain K."/>
            <person name="Devi K.R."/>
            <person name="Agatsuma T."/>
            <person name="Nawaratna S."/>
            <person name="Gobert G.N."/>
            <person name="Jones M.K."/>
            <person name="Ragan M.A."/>
            <person name="McManus D.P."/>
            <person name="Krause L."/>
        </authorList>
    </citation>
    <scope>NUCLEOTIDE SEQUENCE [LARGE SCALE GENOMIC DNA]</scope>
    <source>
        <strain evidence="9 10">IND2009</strain>
    </source>
</reference>
<dbReference type="EMBL" id="QNGE01000439">
    <property type="protein sequence ID" value="KAA3680452.1"/>
    <property type="molecule type" value="Genomic_DNA"/>
</dbReference>
<evidence type="ECO:0000256" key="4">
    <source>
        <dbReference type="ARBA" id="ARBA00023136"/>
    </source>
</evidence>
<feature type="domain" description="GAIN-B" evidence="7">
    <location>
        <begin position="1825"/>
        <end position="1970"/>
    </location>
</feature>
<evidence type="ECO:0000313" key="10">
    <source>
        <dbReference type="Proteomes" id="UP000324629"/>
    </source>
</evidence>
<evidence type="ECO:0000256" key="2">
    <source>
        <dbReference type="ARBA" id="ARBA00022692"/>
    </source>
</evidence>
<dbReference type="Proteomes" id="UP000324629">
    <property type="component" value="Unassembled WGS sequence"/>
</dbReference>
<dbReference type="GO" id="GO:0005886">
    <property type="term" value="C:plasma membrane"/>
    <property type="evidence" value="ECO:0007669"/>
    <property type="project" value="TreeGrafter"/>
</dbReference>
<dbReference type="Gene3D" id="1.20.1070.10">
    <property type="entry name" value="Rhodopsin 7-helix transmembrane proteins"/>
    <property type="match status" value="1"/>
</dbReference>
<keyword evidence="3 6" id="KW-1133">Transmembrane helix</keyword>
<feature type="domain" description="G-protein coupled receptors family 2 profile 2" evidence="8">
    <location>
        <begin position="1992"/>
        <end position="2231"/>
    </location>
</feature>
<gene>
    <name evidence="9" type="ORF">DEA37_0012429</name>
</gene>
<sequence length="2321" mass="258361">MQQRLYQQVGPITLPCLFSLCNVVTSVHTVPAHGFSATQKLGDFCKPLVSDAHVITLDILYRATANHYWTFRDASVDRWIVDGGPKQNQLSEAIYKRFDEYDAKLIQPGPIHDDVDNSEKSIFVALQSKDKPQEGTRFLKALGVDPERSVQLTPGDVNEGCIKLVDSLQQERYYLRQCLLSATNCDYGLSLAVWLRFLSTEVANKEIIIATENGELRFELWTNTLRWSIGAPYIKLLNQWTNIGVIWGKSTETLKLLVNKIVLAEKTHYTGQEILGVDMDPSALWLGCTVNENDMKISQSTTYGLEISSVTLWYWPLQSLEYITGGKELYLLGTKPKPPVPEPPEVVPDYADYTNMMEELVPLEGLTYPPNPMYLAADYYHSMQDELDAIQASDATRNWEPMRKMYAYALTGPDGFIKLKTFDKPGCPTSLAACVRGGGLSIGVWMQIPSGVLPSDYPVDVLELVGVLRVAIFKGTLNIFVYCLTQKSRFITEAALYFRTDSQMKQLQLAAYYWSPDLYVLRDSSVQLEARNKYKYFDASESGSSTGVDGYALASIYKPHHQRFRYSTLDHENKSPVPIFDMKPQQYMMLGRRKSNEVLTDNLLWLGECLHDPGETFCGSRGFSLSIWMKIISVSTKRLRFYLNSGDSGTNSVTLTDHRGVAVFTDASLLGVSLSQRLADWKLVLDSNSYEEGRWINIGILWNEDSGLTMLVDGVNYGTNDLKGNKVYKERVGPPYVTLGRFDSDDQSLWLSPSQAEAKENQSGGRDSPSWEMANFALGEVTYFKKRLTEDEYRDYWGFPGVSHYRHFNGHLWFGINLVDANVNELLAAAKKQVNRPGPILSSLPTSNILLLQNPTAAQLSNGSSLRLGILDENHCTRQTNFCPEGLSAGSWIRLGGPSQLGSSNVHRPLILFTGAGGKFGMTINYTADELGAWVHITFNSTTERSWWCRVSGLGLRGNTANMQWVHYGIAWGPQPDSSKVVLHIFLNGMERTQCSDDDHNGIKSEFKWVQVAASRAASLYDETETDQEAYILLSADGLEPADATMSVALMALTPTALTGSSVMKLLGLDYTQYLTFHISTFYWPLSGFFSKLTPWRITPLQVAYVYNSQDVYAGAMCTHGTNQSYIALSGDLVNTNGKTNLEDACIINPTKCQSYVFIMEFKQSKLSNSEYSPSSEVEMELFRTAPINAPLNTVGLTIAISSDGQRLLVTARSEFRTLSNSVPLTAMNMSNKWMKLEIIYTEKLLVIRDAGVILASSINGSLKMEQNQPLSSVETANLQIFVGRGYPVCVSEVATIDVPVGEDPESLINSGTAVYCHPESDFLLELIGMETDHVGQRDAAQSLQELVNPFSLSQTSCLYNPNICEQGSFTLSIWIRVDSFKDSTETEVKPNIEQPLSAVLFSTGPPANRGLLIKVIQRMTEGKIFLDLQVEVQTSTDRWLINSPNVLQLGQWTNLGVNWQAAIEMKSGNLEIYSNGMRQRSSTLPQSCVTVPVNVSTEPGLYFNRAFLTKMNPLEQTEQYFINGAVNHLSFWEPSPISCARPRSTKQKLLGLCSPDLSVPDKAVCTVLRDCLQADGAVCLDPTMQNLRRMANQAGWLLDPRDFQRVLNLALELAQTLDLLQQRANDLKEFLETVLVIMQQWPRALGSACDITPSEYCTTLSTERDSIITLLLQLNALISKSAFEIAWDELLQMGKAQPTVITSIVSGVMLATGNTLENLSECQQVHRTSTDVGVAVSVAVNTDLRCAGSNVSATSKSLLNNATLGRATFSLPSSVFRKSNQQAATGLVTLMGIPATTPGEEFVAGGLKKSRFSKAALDGSQGMKNFSKLVTTLSLESLLKSTTALQIQSPVYVFDVYRSDGTRLTDNTLVSFMIELSEPNEYEDVYFYRTTGRRYWKARETMTAHKLGKTGQLMLAYPVRCVYWTTESNGAGLWDTSGCFVATANLTHVFCTCSHASVFAVAIEPRNAEGHRRSIWNTWGVSTEEQHTSLMRVLLLSTNALSLGCSLVFLFTLIAYLCRRSFQDIYIIHVILCCTFVLLHTTLLMEPLVERTKLGCKTVGLFLHMSGVLTTSWLFCETIALFRCFVLGDFSSTRFWTWLFGLIAPLTVVLLPVGLSRLSPHGDDLLCFPAHESFVFWSMIGFILVYLSSAIIVCLIIGCNIETPAYLKPKLIEKLIKRVSQLNFLIIFTTVCWVAVVLVMKSPIPYLPYIAFGCLSLQGTLVFLLLGLSDVDLLTLYCGKFSDYSGSVDSDNTDRTKLFNTLSGSADVYFSEASQEFDVEFQQQGVISSCDNLQSTGKHRFALPNNTEVYRRSLQTEQDK</sequence>
<dbReference type="Gene3D" id="2.60.220.50">
    <property type="match status" value="1"/>
</dbReference>